<gene>
    <name evidence="2" type="ORF">JKK62_00650</name>
</gene>
<sequence>MIMYSDPNNTNYNYDEQAKIMLDRFISQLNTPNEKADPDDASADLKYTRSLQRERLNKKGASISLDYTHNLDKMFKGIAWKMDVDTRYVTRIPFHNVDARVGYSVHGKLKKEIHEKENIYAFALWLKGQKNSEIDADANYVCPHCGAPTVVRKLAEGCEFCGTRFLLNDLYPKITNYYTVGTFSYARHVLPYVILGGILGPSITYLTNMDLFAQAFQTADVLGIIQCIFYLAVAAAVGLAGGYILLAVATVGYVLLKSLISLPLILRYRRVRKHLPGFMRSFEPNFSIDHLLGKLLYLTSIMVYSDNYDELSVYDGEPMKNTFDDIIDLRYGSLFDVKKYFVENGLVYLDVVVHMDDIHCKGSRIFRKKDKFNLLLCKSTSAEIDYGFTIHAVSCRSCGASFDASRIRRCPHCSSPYEHYKHDWVVRRFEKV</sequence>
<feature type="transmembrane region" description="Helical" evidence="1">
    <location>
        <begin position="189"/>
        <end position="207"/>
    </location>
</feature>
<organism evidence="2 3">
    <name type="scientific">Ruminococcus difficilis</name>
    <dbReference type="NCBI Taxonomy" id="2763069"/>
    <lineage>
        <taxon>Bacteria</taxon>
        <taxon>Bacillati</taxon>
        <taxon>Bacillota</taxon>
        <taxon>Clostridia</taxon>
        <taxon>Eubacteriales</taxon>
        <taxon>Oscillospiraceae</taxon>
        <taxon>Ruminococcus</taxon>
    </lineage>
</organism>
<comment type="caution">
    <text evidence="2">The sequence shown here is derived from an EMBL/GenBank/DDBJ whole genome shotgun (WGS) entry which is preliminary data.</text>
</comment>
<evidence type="ECO:0000313" key="3">
    <source>
        <dbReference type="Proteomes" id="UP000633365"/>
    </source>
</evidence>
<dbReference type="EMBL" id="JAEQMG010000010">
    <property type="protein sequence ID" value="MBK6087178.1"/>
    <property type="molecule type" value="Genomic_DNA"/>
</dbReference>
<keyword evidence="1" id="KW-1133">Transmembrane helix</keyword>
<evidence type="ECO:0000313" key="2">
    <source>
        <dbReference type="EMBL" id="MBK6087178.1"/>
    </source>
</evidence>
<accession>A0A934TYP2</accession>
<proteinExistence type="predicted"/>
<evidence type="ECO:0000256" key="1">
    <source>
        <dbReference type="SAM" id="Phobius"/>
    </source>
</evidence>
<protein>
    <submittedName>
        <fullName evidence="2">Uncharacterized protein</fullName>
    </submittedName>
</protein>
<dbReference type="Proteomes" id="UP000633365">
    <property type="component" value="Unassembled WGS sequence"/>
</dbReference>
<keyword evidence="1" id="KW-0472">Membrane</keyword>
<feature type="transmembrane region" description="Helical" evidence="1">
    <location>
        <begin position="219"/>
        <end position="237"/>
    </location>
</feature>
<feature type="transmembrane region" description="Helical" evidence="1">
    <location>
        <begin position="243"/>
        <end position="266"/>
    </location>
</feature>
<dbReference type="RefSeq" id="WP_201426515.1">
    <property type="nucleotide sequence ID" value="NZ_JAEQMG010000010.1"/>
</dbReference>
<reference evidence="2" key="1">
    <citation type="submission" date="2021-01" db="EMBL/GenBank/DDBJ databases">
        <title>Genome public.</title>
        <authorList>
            <person name="Liu C."/>
            <person name="Sun Q."/>
        </authorList>
    </citation>
    <scope>NUCLEOTIDE SEQUENCE</scope>
    <source>
        <strain evidence="2">M6</strain>
    </source>
</reference>
<keyword evidence="3" id="KW-1185">Reference proteome</keyword>
<keyword evidence="1" id="KW-0812">Transmembrane</keyword>
<dbReference type="AlphaFoldDB" id="A0A934TYP2"/>
<name>A0A934TYP2_9FIRM</name>